<comment type="domain">
    <text evidence="5">Consists of three domains, a large central CORE domain and two small peripheral domains, NMPbind and LID, which undergo movements during catalysis. The LID domain closes over the site of phosphoryl transfer upon ATP binding. Assembling and dissambling the active center during each catalytic cycle provides an effective means to prevent ATP hydrolysis. Some bacteria have evolved a zinc-coordinating structure that stabilizes the LID domain.</text>
</comment>
<dbReference type="PANTHER" id="PTHR23359">
    <property type="entry name" value="NUCLEOTIDE KINASE"/>
    <property type="match status" value="1"/>
</dbReference>
<comment type="similarity">
    <text evidence="5 6">Belongs to the adenylate kinase family.</text>
</comment>
<evidence type="ECO:0000256" key="4">
    <source>
        <dbReference type="ARBA" id="ARBA00022777"/>
    </source>
</evidence>
<dbReference type="GO" id="GO:0005737">
    <property type="term" value="C:cytoplasm"/>
    <property type="evidence" value="ECO:0007669"/>
    <property type="project" value="UniProtKB-SubCell"/>
</dbReference>
<dbReference type="NCBIfam" id="NF011100">
    <property type="entry name" value="PRK14527.1"/>
    <property type="match status" value="1"/>
</dbReference>
<evidence type="ECO:0000313" key="9">
    <source>
        <dbReference type="EMBL" id="HGB35597.1"/>
    </source>
</evidence>
<dbReference type="PRINTS" id="PR00094">
    <property type="entry name" value="ADENYLTKNASE"/>
</dbReference>
<dbReference type="EC" id="2.7.4.3" evidence="5 7"/>
<keyword evidence="5" id="KW-0479">Metal-binding</keyword>
<dbReference type="HAMAP" id="MF_00235">
    <property type="entry name" value="Adenylate_kinase_Adk"/>
    <property type="match status" value="1"/>
</dbReference>
<evidence type="ECO:0000256" key="7">
    <source>
        <dbReference type="RuleBase" id="RU003331"/>
    </source>
</evidence>
<feature type="binding site" evidence="5">
    <location>
        <begin position="82"/>
        <end position="85"/>
    </location>
    <ligand>
        <name>AMP</name>
        <dbReference type="ChEBI" id="CHEBI:456215"/>
    </ligand>
</feature>
<dbReference type="InterPro" id="IPR033690">
    <property type="entry name" value="Adenylat_kinase_CS"/>
</dbReference>
<feature type="region of interest" description="LID" evidence="5">
    <location>
        <begin position="123"/>
        <end position="160"/>
    </location>
</feature>
<feature type="binding site" evidence="5">
    <location>
        <begin position="133"/>
        <end position="134"/>
    </location>
    <ligand>
        <name>ATP</name>
        <dbReference type="ChEBI" id="CHEBI:30616"/>
    </ligand>
</feature>
<dbReference type="GO" id="GO:0004017">
    <property type="term" value="F:AMP kinase activity"/>
    <property type="evidence" value="ECO:0007669"/>
    <property type="project" value="UniProtKB-UniRule"/>
</dbReference>
<dbReference type="InterPro" id="IPR027417">
    <property type="entry name" value="P-loop_NTPase"/>
</dbReference>
<name>A0A7V3KMR5_UNCW3</name>
<dbReference type="FunFam" id="3.40.50.300:FF:000106">
    <property type="entry name" value="Adenylate kinase mitochondrial"/>
    <property type="match status" value="1"/>
</dbReference>
<keyword evidence="5" id="KW-0862">Zinc</keyword>
<feature type="binding site" evidence="5">
    <location>
        <position position="150"/>
    </location>
    <ligand>
        <name>Zn(2+)</name>
        <dbReference type="ChEBI" id="CHEBI:29105"/>
        <note>structural</note>
    </ligand>
</feature>
<feature type="domain" description="Adenylate kinase active site lid" evidence="8">
    <location>
        <begin position="124"/>
        <end position="159"/>
    </location>
</feature>
<feature type="binding site" evidence="5">
    <location>
        <begin position="57"/>
        <end position="59"/>
    </location>
    <ligand>
        <name>AMP</name>
        <dbReference type="ChEBI" id="CHEBI:456215"/>
    </ligand>
</feature>
<dbReference type="GO" id="GO:0005524">
    <property type="term" value="F:ATP binding"/>
    <property type="evidence" value="ECO:0007669"/>
    <property type="project" value="UniProtKB-UniRule"/>
</dbReference>
<dbReference type="SUPFAM" id="SSF52540">
    <property type="entry name" value="P-loop containing nucleoside triphosphate hydrolases"/>
    <property type="match status" value="1"/>
</dbReference>
<comment type="subcellular location">
    <subcellularLocation>
        <location evidence="5 7">Cytoplasm</location>
    </subcellularLocation>
</comment>
<reference evidence="9" key="1">
    <citation type="journal article" date="2020" name="mSystems">
        <title>Genome- and Community-Level Interaction Insights into Carbon Utilization and Element Cycling Functions of Hydrothermarchaeota in Hydrothermal Sediment.</title>
        <authorList>
            <person name="Zhou Z."/>
            <person name="Liu Y."/>
            <person name="Xu W."/>
            <person name="Pan J."/>
            <person name="Luo Z.H."/>
            <person name="Li M."/>
        </authorList>
    </citation>
    <scope>NUCLEOTIDE SEQUENCE [LARGE SCALE GENOMIC DNA]</scope>
    <source>
        <strain evidence="9">SpSt-754</strain>
    </source>
</reference>
<dbReference type="Gene3D" id="3.40.50.300">
    <property type="entry name" value="P-loop containing nucleotide triphosphate hydrolases"/>
    <property type="match status" value="1"/>
</dbReference>
<organism evidence="9">
    <name type="scientific">candidate division WOR-3 bacterium</name>
    <dbReference type="NCBI Taxonomy" id="2052148"/>
    <lineage>
        <taxon>Bacteria</taxon>
        <taxon>Bacteria division WOR-3</taxon>
    </lineage>
</organism>
<dbReference type="NCBIfam" id="NF001381">
    <property type="entry name" value="PRK00279.1-3"/>
    <property type="match status" value="1"/>
</dbReference>
<dbReference type="Pfam" id="PF05191">
    <property type="entry name" value="ADK_lid"/>
    <property type="match status" value="1"/>
</dbReference>
<comment type="subunit">
    <text evidence="5 7">Monomer.</text>
</comment>
<gene>
    <name evidence="5" type="primary">adk</name>
    <name evidence="9" type="ORF">ENV38_01655</name>
</gene>
<dbReference type="NCBIfam" id="NF001380">
    <property type="entry name" value="PRK00279.1-2"/>
    <property type="match status" value="1"/>
</dbReference>
<comment type="catalytic activity">
    <reaction evidence="5 7">
        <text>AMP + ATP = 2 ADP</text>
        <dbReference type="Rhea" id="RHEA:12973"/>
        <dbReference type="ChEBI" id="CHEBI:30616"/>
        <dbReference type="ChEBI" id="CHEBI:456215"/>
        <dbReference type="ChEBI" id="CHEBI:456216"/>
        <dbReference type="EC" id="2.7.4.3"/>
    </reaction>
</comment>
<dbReference type="Pfam" id="PF00406">
    <property type="entry name" value="ADK"/>
    <property type="match status" value="1"/>
</dbReference>
<feature type="binding site" evidence="5">
    <location>
        <position position="36"/>
    </location>
    <ligand>
        <name>AMP</name>
        <dbReference type="ChEBI" id="CHEBI:456215"/>
    </ligand>
</feature>
<dbReference type="CDD" id="cd01428">
    <property type="entry name" value="ADK"/>
    <property type="match status" value="1"/>
</dbReference>
<evidence type="ECO:0000256" key="3">
    <source>
        <dbReference type="ARBA" id="ARBA00022741"/>
    </source>
</evidence>
<dbReference type="GO" id="GO:0008270">
    <property type="term" value="F:zinc ion binding"/>
    <property type="evidence" value="ECO:0007669"/>
    <property type="project" value="UniProtKB-UniRule"/>
</dbReference>
<dbReference type="GO" id="GO:0044209">
    <property type="term" value="P:AMP salvage"/>
    <property type="evidence" value="ECO:0007669"/>
    <property type="project" value="UniProtKB-UniRule"/>
</dbReference>
<dbReference type="EMBL" id="DTGD01000068">
    <property type="protein sequence ID" value="HGB35597.1"/>
    <property type="molecule type" value="Genomic_DNA"/>
</dbReference>
<keyword evidence="2 5" id="KW-0545">Nucleotide biosynthesis</keyword>
<dbReference type="InterPro" id="IPR006259">
    <property type="entry name" value="Adenyl_kin_sub"/>
</dbReference>
<evidence type="ECO:0000256" key="2">
    <source>
        <dbReference type="ARBA" id="ARBA00022727"/>
    </source>
</evidence>
<dbReference type="UniPathway" id="UPA00588">
    <property type="reaction ID" value="UER00649"/>
</dbReference>
<dbReference type="NCBIfam" id="TIGR01351">
    <property type="entry name" value="adk"/>
    <property type="match status" value="1"/>
</dbReference>
<keyword evidence="5" id="KW-0963">Cytoplasm</keyword>
<keyword evidence="4 5" id="KW-0418">Kinase</keyword>
<feature type="binding site" evidence="5">
    <location>
        <begin position="10"/>
        <end position="15"/>
    </location>
    <ligand>
        <name>ATP</name>
        <dbReference type="ChEBI" id="CHEBI:30616"/>
    </ligand>
</feature>
<sequence>MRLVFLGPPGAGKGTQADKLQNDFGIVKVSTGDILREAVSKGTTLGEVAKIYMERGELVPDDIIIGLVREKVLQFEQFVLDGFPRNVNQAEGLDRLLETLNKSLTGVIYFDVSNEEVKKRLLARRVCPSCKRVYNLITEPPKNDEVCDVCGIKLVKRSDDNEETIENRLKVYYQQTLPLLEYYERKALLKKVDGNQSPDEVYKNLLKIIGL</sequence>
<feature type="binding site" evidence="5">
    <location>
        <position position="196"/>
    </location>
    <ligand>
        <name>ATP</name>
        <dbReference type="ChEBI" id="CHEBI:30616"/>
    </ligand>
</feature>
<protein>
    <recommendedName>
        <fullName evidence="5 7">Adenylate kinase</fullName>
        <shortName evidence="5">AK</shortName>
        <ecNumber evidence="5 7">2.7.4.3</ecNumber>
    </recommendedName>
    <alternativeName>
        <fullName evidence="5">ATP-AMP transphosphorylase</fullName>
    </alternativeName>
    <alternativeName>
        <fullName evidence="5">ATP:AMP phosphotransferase</fullName>
    </alternativeName>
    <alternativeName>
        <fullName evidence="5">Adenylate monophosphate kinase</fullName>
    </alternativeName>
</protein>
<dbReference type="PROSITE" id="PS00113">
    <property type="entry name" value="ADENYLATE_KINASE"/>
    <property type="match status" value="1"/>
</dbReference>
<evidence type="ECO:0000256" key="1">
    <source>
        <dbReference type="ARBA" id="ARBA00022679"/>
    </source>
</evidence>
<keyword evidence="5 7" id="KW-0067">ATP-binding</keyword>
<evidence type="ECO:0000256" key="6">
    <source>
        <dbReference type="RuleBase" id="RU003330"/>
    </source>
</evidence>
<comment type="function">
    <text evidence="5">Catalyzes the reversible transfer of the terminal phosphate group between ATP and AMP. Plays an important role in cellular energy homeostasis and in adenine nucleotide metabolism.</text>
</comment>
<feature type="binding site" evidence="5">
    <location>
        <position position="124"/>
    </location>
    <ligand>
        <name>ATP</name>
        <dbReference type="ChEBI" id="CHEBI:30616"/>
    </ligand>
</feature>
<keyword evidence="3 5" id="KW-0547">Nucleotide-binding</keyword>
<feature type="binding site" evidence="5">
    <location>
        <position position="130"/>
    </location>
    <ligand>
        <name>Zn(2+)</name>
        <dbReference type="ChEBI" id="CHEBI:29105"/>
        <note>structural</note>
    </ligand>
</feature>
<keyword evidence="1 5" id="KW-0808">Transferase</keyword>
<comment type="caution">
    <text evidence="9">The sequence shown here is derived from an EMBL/GenBank/DDBJ whole genome shotgun (WGS) entry which is preliminary data.</text>
</comment>
<feature type="binding site" evidence="5">
    <location>
        <position position="31"/>
    </location>
    <ligand>
        <name>AMP</name>
        <dbReference type="ChEBI" id="CHEBI:456215"/>
    </ligand>
</feature>
<feature type="binding site" evidence="5">
    <location>
        <position position="89"/>
    </location>
    <ligand>
        <name>AMP</name>
        <dbReference type="ChEBI" id="CHEBI:456215"/>
    </ligand>
</feature>
<dbReference type="InterPro" id="IPR007862">
    <property type="entry name" value="Adenylate_kinase_lid-dom"/>
</dbReference>
<feature type="binding site" evidence="5">
    <location>
        <position position="147"/>
    </location>
    <ligand>
        <name>Zn(2+)</name>
        <dbReference type="ChEBI" id="CHEBI:29105"/>
        <note>structural</note>
    </ligand>
</feature>
<feature type="binding site" evidence="5">
    <location>
        <position position="168"/>
    </location>
    <ligand>
        <name>AMP</name>
        <dbReference type="ChEBI" id="CHEBI:456215"/>
    </ligand>
</feature>
<dbReference type="InterPro" id="IPR000850">
    <property type="entry name" value="Adenylat/UMP-CMP_kin"/>
</dbReference>
<evidence type="ECO:0000259" key="8">
    <source>
        <dbReference type="Pfam" id="PF05191"/>
    </source>
</evidence>
<proteinExistence type="inferred from homology"/>
<feature type="region of interest" description="NMP" evidence="5">
    <location>
        <begin position="30"/>
        <end position="59"/>
    </location>
</feature>
<feature type="binding site" evidence="5">
    <location>
        <position position="157"/>
    </location>
    <ligand>
        <name>AMP</name>
        <dbReference type="ChEBI" id="CHEBI:456215"/>
    </ligand>
</feature>
<evidence type="ECO:0000256" key="5">
    <source>
        <dbReference type="HAMAP-Rule" id="MF_00235"/>
    </source>
</evidence>
<accession>A0A7V3KMR5</accession>
<feature type="binding site" evidence="5">
    <location>
        <position position="127"/>
    </location>
    <ligand>
        <name>Zn(2+)</name>
        <dbReference type="ChEBI" id="CHEBI:29105"/>
        <note>structural</note>
    </ligand>
</feature>
<dbReference type="AlphaFoldDB" id="A0A7V3KMR5"/>
<comment type="pathway">
    <text evidence="5">Purine metabolism; AMP biosynthesis via salvage pathway; AMP from ADP: step 1/1.</text>
</comment>